<dbReference type="EMBL" id="LR796380">
    <property type="protein sequence ID" value="CAB4140215.1"/>
    <property type="molecule type" value="Genomic_DNA"/>
</dbReference>
<sequence length="71" mass="7914">MVEFVPVKQHFSFELYAPTSCTESGVPIVDRVSVQMQGEDIGLCDILAKFENFLQACGYSLAGRRLDLVED</sequence>
<proteinExistence type="predicted"/>
<evidence type="ECO:0000313" key="1">
    <source>
        <dbReference type="EMBL" id="CAB4140215.1"/>
    </source>
</evidence>
<accession>A0A6J5M070</accession>
<gene>
    <name evidence="1" type="ORF">UFOVP395_5</name>
</gene>
<protein>
    <submittedName>
        <fullName evidence="1">Uncharacterized protein</fullName>
    </submittedName>
</protein>
<organism evidence="1">
    <name type="scientific">uncultured Caudovirales phage</name>
    <dbReference type="NCBI Taxonomy" id="2100421"/>
    <lineage>
        <taxon>Viruses</taxon>
        <taxon>Duplodnaviria</taxon>
        <taxon>Heunggongvirae</taxon>
        <taxon>Uroviricota</taxon>
        <taxon>Caudoviricetes</taxon>
        <taxon>Peduoviridae</taxon>
        <taxon>Maltschvirus</taxon>
        <taxon>Maltschvirus maltsch</taxon>
    </lineage>
</organism>
<name>A0A6J5M070_9CAUD</name>
<reference evidence="1" key="1">
    <citation type="submission" date="2020-04" db="EMBL/GenBank/DDBJ databases">
        <authorList>
            <person name="Chiriac C."/>
            <person name="Salcher M."/>
            <person name="Ghai R."/>
            <person name="Kavagutti S V."/>
        </authorList>
    </citation>
    <scope>NUCLEOTIDE SEQUENCE</scope>
</reference>